<feature type="domain" description="Alpha-glycerophosphate oxidase C-terminal" evidence="8">
    <location>
        <begin position="409"/>
        <end position="507"/>
    </location>
</feature>
<keyword evidence="5 6" id="KW-0560">Oxidoreductase</keyword>
<evidence type="ECO:0000256" key="1">
    <source>
        <dbReference type="ARBA" id="ARBA00001974"/>
    </source>
</evidence>
<gene>
    <name evidence="9" type="primary">glpD</name>
    <name evidence="9" type="ORF">GCM10010995_19790</name>
</gene>
<comment type="catalytic activity">
    <reaction evidence="6">
        <text>a quinone + sn-glycerol 3-phosphate = dihydroxyacetone phosphate + a quinol</text>
        <dbReference type="Rhea" id="RHEA:18977"/>
        <dbReference type="ChEBI" id="CHEBI:24646"/>
        <dbReference type="ChEBI" id="CHEBI:57597"/>
        <dbReference type="ChEBI" id="CHEBI:57642"/>
        <dbReference type="ChEBI" id="CHEBI:132124"/>
        <dbReference type="EC" id="1.1.5.3"/>
    </reaction>
</comment>
<dbReference type="EC" id="1.1.5.3" evidence="6"/>
<evidence type="ECO:0000313" key="9">
    <source>
        <dbReference type="EMBL" id="GGG02435.1"/>
    </source>
</evidence>
<dbReference type="InterPro" id="IPR031656">
    <property type="entry name" value="DAO_C"/>
</dbReference>
<dbReference type="Gene3D" id="1.10.8.870">
    <property type="entry name" value="Alpha-glycerophosphate oxidase, cap domain"/>
    <property type="match status" value="1"/>
</dbReference>
<reference evidence="9" key="2">
    <citation type="submission" date="2020-09" db="EMBL/GenBank/DDBJ databases">
        <authorList>
            <person name="Sun Q."/>
            <person name="Zhou Y."/>
        </authorList>
    </citation>
    <scope>NUCLEOTIDE SEQUENCE</scope>
    <source>
        <strain evidence="9">CGMCC 1.15758</strain>
    </source>
</reference>
<dbReference type="OrthoDB" id="9766796at2"/>
<dbReference type="GO" id="GO:0046168">
    <property type="term" value="P:glycerol-3-phosphate catabolic process"/>
    <property type="evidence" value="ECO:0007669"/>
    <property type="project" value="TreeGrafter"/>
</dbReference>
<dbReference type="Gene3D" id="3.30.9.10">
    <property type="entry name" value="D-Amino Acid Oxidase, subunit A, domain 2"/>
    <property type="match status" value="1"/>
</dbReference>
<dbReference type="PANTHER" id="PTHR11985">
    <property type="entry name" value="GLYCEROL-3-PHOSPHATE DEHYDROGENASE"/>
    <property type="match status" value="1"/>
</dbReference>
<protein>
    <recommendedName>
        <fullName evidence="6">Glycerol-3-phosphate dehydrogenase</fullName>
        <ecNumber evidence="6">1.1.5.3</ecNumber>
    </recommendedName>
</protein>
<comment type="cofactor">
    <cofactor evidence="1 6">
        <name>FAD</name>
        <dbReference type="ChEBI" id="CHEBI:57692"/>
    </cofactor>
</comment>
<dbReference type="InterPro" id="IPR000447">
    <property type="entry name" value="G3P_DH_FAD-dep"/>
</dbReference>
<dbReference type="Proteomes" id="UP000636949">
    <property type="component" value="Unassembled WGS sequence"/>
</dbReference>
<dbReference type="GO" id="GO:0004368">
    <property type="term" value="F:glycerol-3-phosphate dehydrogenase (quinone) activity"/>
    <property type="evidence" value="ECO:0007669"/>
    <property type="project" value="UniProtKB-EC"/>
</dbReference>
<dbReference type="RefSeq" id="WP_117003341.1">
    <property type="nucleotide sequence ID" value="NZ_BMJS01000025.1"/>
</dbReference>
<evidence type="ECO:0000313" key="10">
    <source>
        <dbReference type="Proteomes" id="UP000636949"/>
    </source>
</evidence>
<keyword evidence="10" id="KW-1185">Reference proteome</keyword>
<evidence type="ECO:0000256" key="4">
    <source>
        <dbReference type="ARBA" id="ARBA00022827"/>
    </source>
</evidence>
<dbReference type="PANTHER" id="PTHR11985:SF15">
    <property type="entry name" value="GLYCEROL-3-PHOSPHATE DEHYDROGENASE, MITOCHONDRIAL"/>
    <property type="match status" value="1"/>
</dbReference>
<dbReference type="Pfam" id="PF01266">
    <property type="entry name" value="DAO"/>
    <property type="match status" value="1"/>
</dbReference>
<accession>A0A8J2Z5T3</accession>
<dbReference type="Gene3D" id="6.10.250.1890">
    <property type="match status" value="1"/>
</dbReference>
<dbReference type="Gene3D" id="3.50.50.60">
    <property type="entry name" value="FAD/NAD(P)-binding domain"/>
    <property type="match status" value="1"/>
</dbReference>
<dbReference type="InterPro" id="IPR006076">
    <property type="entry name" value="FAD-dep_OxRdtase"/>
</dbReference>
<dbReference type="NCBIfam" id="NF008899">
    <property type="entry name" value="PRK12266.1"/>
    <property type="match status" value="1"/>
</dbReference>
<feature type="domain" description="FAD dependent oxidoreductase" evidence="7">
    <location>
        <begin position="18"/>
        <end position="354"/>
    </location>
</feature>
<evidence type="ECO:0000259" key="7">
    <source>
        <dbReference type="Pfam" id="PF01266"/>
    </source>
</evidence>
<comment type="caution">
    <text evidence="9">The sequence shown here is derived from an EMBL/GenBank/DDBJ whole genome shotgun (WGS) entry which is preliminary data.</text>
</comment>
<dbReference type="Pfam" id="PF16901">
    <property type="entry name" value="DAO_C"/>
    <property type="match status" value="1"/>
</dbReference>
<sequence>MQAQEKQEKQEKNVIHTDILVIGGGVNGTGVAVDAALRGLDVTLCEAKDFASATSSASSKLVHGGLRYLEQYEFKLVKEALKEREVLLKKAPHIIHPLRFVLPHARHLRPVWMIRIGMFLYDFLAGKMSLKKSQKISLVNTLEGENLIDDFSVGFAYSDCRIDDARMTMLNAQQAKAHGAKILMPYQCVEVKKVKKLKEVKKAENSWQAKLVNDKGDEVIVLAKAVVNAAGPWVADVIHDVLETSSKSAVRLIKGSHIVVPKLYEGDHAYILQNADGRIVFALPYGFTSEHDNEFTLIGTTDVNYQGDPRDIAISQEETDYLCQLINGYFKSKIAPKDIIWSYAGVRPLYDDHAKDPSKITREYHLELEDDQGELPVLSIFGGKITTYRTLSKHVVDKLIPFFPEMRACTTDKVATPGGEASSFAEILMKLNAAYPWLQDKHSYRLASSYGMQSIDVLKDATSYDDLGICFGYNLYQKEVEYLIEHEWVRDIDALLWRRSKLGLWLKKDEVAQLTQWLEKHLNKGN</sequence>
<keyword evidence="3 6" id="KW-0285">Flavoprotein</keyword>
<dbReference type="EMBL" id="BMJS01000025">
    <property type="protein sequence ID" value="GGG02435.1"/>
    <property type="molecule type" value="Genomic_DNA"/>
</dbReference>
<name>A0A8J2Z5T3_9GAMM</name>
<keyword evidence="4" id="KW-0274">FAD</keyword>
<evidence type="ECO:0000256" key="5">
    <source>
        <dbReference type="ARBA" id="ARBA00023002"/>
    </source>
</evidence>
<dbReference type="InterPro" id="IPR038299">
    <property type="entry name" value="DAO_C_sf"/>
</dbReference>
<evidence type="ECO:0000259" key="8">
    <source>
        <dbReference type="Pfam" id="PF16901"/>
    </source>
</evidence>
<dbReference type="SUPFAM" id="SSF51905">
    <property type="entry name" value="FAD/NAD(P)-binding domain"/>
    <property type="match status" value="1"/>
</dbReference>
<dbReference type="GO" id="GO:0009331">
    <property type="term" value="C:glycerol-3-phosphate dehydrogenase (FAD) complex"/>
    <property type="evidence" value="ECO:0007669"/>
    <property type="project" value="UniProtKB-UniRule"/>
</dbReference>
<dbReference type="InterPro" id="IPR036188">
    <property type="entry name" value="FAD/NAD-bd_sf"/>
</dbReference>
<evidence type="ECO:0000256" key="3">
    <source>
        <dbReference type="ARBA" id="ARBA00022630"/>
    </source>
</evidence>
<organism evidence="9 10">
    <name type="scientific">Cysteiniphilum litorale</name>
    <dbReference type="NCBI Taxonomy" id="2056700"/>
    <lineage>
        <taxon>Bacteria</taxon>
        <taxon>Pseudomonadati</taxon>
        <taxon>Pseudomonadota</taxon>
        <taxon>Gammaproteobacteria</taxon>
        <taxon>Thiotrichales</taxon>
        <taxon>Fastidiosibacteraceae</taxon>
        <taxon>Cysteiniphilum</taxon>
    </lineage>
</organism>
<proteinExistence type="inferred from homology"/>
<dbReference type="PRINTS" id="PR01001">
    <property type="entry name" value="FADG3PDH"/>
</dbReference>
<evidence type="ECO:0000256" key="6">
    <source>
        <dbReference type="RuleBase" id="RU361217"/>
    </source>
</evidence>
<dbReference type="NCBIfam" id="NF009906">
    <property type="entry name" value="PRK13369.1"/>
    <property type="match status" value="1"/>
</dbReference>
<comment type="similarity">
    <text evidence="2 6">Belongs to the FAD-dependent glycerol-3-phosphate dehydrogenase family.</text>
</comment>
<evidence type="ECO:0000256" key="2">
    <source>
        <dbReference type="ARBA" id="ARBA00007330"/>
    </source>
</evidence>
<dbReference type="AlphaFoldDB" id="A0A8J2Z5T3"/>
<dbReference type="PROSITE" id="PS00977">
    <property type="entry name" value="FAD_G3PDH_1"/>
    <property type="match status" value="1"/>
</dbReference>
<reference evidence="9" key="1">
    <citation type="journal article" date="2014" name="Int. J. Syst. Evol. Microbiol.">
        <title>Complete genome sequence of Corynebacterium casei LMG S-19264T (=DSM 44701T), isolated from a smear-ripened cheese.</title>
        <authorList>
            <consortium name="US DOE Joint Genome Institute (JGI-PGF)"/>
            <person name="Walter F."/>
            <person name="Albersmeier A."/>
            <person name="Kalinowski J."/>
            <person name="Ruckert C."/>
        </authorList>
    </citation>
    <scope>NUCLEOTIDE SEQUENCE</scope>
    <source>
        <strain evidence="9">CGMCC 1.15758</strain>
    </source>
</reference>